<feature type="region of interest" description="Disordered" evidence="1">
    <location>
        <begin position="148"/>
        <end position="221"/>
    </location>
</feature>
<reference evidence="2 3" key="1">
    <citation type="submission" date="2015-12" db="EMBL/GenBank/DDBJ databases">
        <title>The genome of Folsomia candida.</title>
        <authorList>
            <person name="Faddeeva A."/>
            <person name="Derks M.F."/>
            <person name="Anvar Y."/>
            <person name="Smit S."/>
            <person name="Van Straalen N."/>
            <person name="Roelofs D."/>
        </authorList>
    </citation>
    <scope>NUCLEOTIDE SEQUENCE [LARGE SCALE GENOMIC DNA]</scope>
    <source>
        <strain evidence="2 3">VU population</strain>
        <tissue evidence="2">Whole body</tissue>
    </source>
</reference>
<feature type="compositionally biased region" description="Low complexity" evidence="1">
    <location>
        <begin position="95"/>
        <end position="116"/>
    </location>
</feature>
<keyword evidence="3" id="KW-1185">Reference proteome</keyword>
<sequence>MGEQQHGAMWMFLKNFSNKFSIPDFVNGNDKRGSARKHISYDRIGASDKTDFLSSSNPNLLDIVGKEDDLVDPGGDDDLHPASSNANSTKPVAKSSLTSSNTTPSISSIASSSSSSIPPPPTSRFGSIFNKGGRTVDFNLKTKKFVFPNRVPSYQEEEDREKQRRNAAATTNITENMVNKDANWLETEDDDDESVDGGKNYEEGSSCSSDYEDDEDETGNGTRCGICGCEKKYEVVNNGGQGGPMVKFN</sequence>
<organism evidence="2 3">
    <name type="scientific">Folsomia candida</name>
    <name type="common">Springtail</name>
    <dbReference type="NCBI Taxonomy" id="158441"/>
    <lineage>
        <taxon>Eukaryota</taxon>
        <taxon>Metazoa</taxon>
        <taxon>Ecdysozoa</taxon>
        <taxon>Arthropoda</taxon>
        <taxon>Hexapoda</taxon>
        <taxon>Collembola</taxon>
        <taxon>Entomobryomorpha</taxon>
        <taxon>Isotomoidea</taxon>
        <taxon>Isotomidae</taxon>
        <taxon>Proisotominae</taxon>
        <taxon>Folsomia</taxon>
    </lineage>
</organism>
<evidence type="ECO:0000313" key="3">
    <source>
        <dbReference type="Proteomes" id="UP000198287"/>
    </source>
</evidence>
<evidence type="ECO:0000313" key="2">
    <source>
        <dbReference type="EMBL" id="OXA55397.1"/>
    </source>
</evidence>
<accession>A0A226EEB9</accession>
<dbReference type="EMBL" id="LNIX01000004">
    <property type="protein sequence ID" value="OXA55397.1"/>
    <property type="molecule type" value="Genomic_DNA"/>
</dbReference>
<feature type="compositionally biased region" description="Polar residues" evidence="1">
    <location>
        <begin position="168"/>
        <end position="177"/>
    </location>
</feature>
<proteinExistence type="predicted"/>
<dbReference type="AlphaFoldDB" id="A0A226EEB9"/>
<evidence type="ECO:0000256" key="1">
    <source>
        <dbReference type="SAM" id="MobiDB-lite"/>
    </source>
</evidence>
<gene>
    <name evidence="2" type="ORF">Fcan01_09735</name>
</gene>
<dbReference type="Proteomes" id="UP000198287">
    <property type="component" value="Unassembled WGS sequence"/>
</dbReference>
<protein>
    <submittedName>
        <fullName evidence="2">Uncharacterized protein</fullName>
    </submittedName>
</protein>
<feature type="region of interest" description="Disordered" evidence="1">
    <location>
        <begin position="64"/>
        <end position="130"/>
    </location>
</feature>
<feature type="compositionally biased region" description="Acidic residues" evidence="1">
    <location>
        <begin position="186"/>
        <end position="195"/>
    </location>
</feature>
<comment type="caution">
    <text evidence="2">The sequence shown here is derived from an EMBL/GenBank/DDBJ whole genome shotgun (WGS) entry which is preliminary data.</text>
</comment>
<name>A0A226EEB9_FOLCA</name>